<name>A0A074Z9V7_AURSE</name>
<proteinExistence type="predicted"/>
<sequence>MQLFLLWPEVLLGFLMRPRIRELSHAPTVDRAFPYIAGVKNAFGPGPPLFHQRPYILLQHEHYCCFVKQIQLLTYNYHLLGYSSRYSSA</sequence>
<keyword evidence="2" id="KW-1185">Reference proteome</keyword>
<organism evidence="1 2">
    <name type="scientific">Aureobasidium subglaciale (strain EXF-2481)</name>
    <name type="common">Aureobasidium pullulans var. subglaciale</name>
    <dbReference type="NCBI Taxonomy" id="1043005"/>
    <lineage>
        <taxon>Eukaryota</taxon>
        <taxon>Fungi</taxon>
        <taxon>Dikarya</taxon>
        <taxon>Ascomycota</taxon>
        <taxon>Pezizomycotina</taxon>
        <taxon>Dothideomycetes</taxon>
        <taxon>Dothideomycetidae</taxon>
        <taxon>Dothideales</taxon>
        <taxon>Saccotheciaceae</taxon>
        <taxon>Aureobasidium</taxon>
    </lineage>
</organism>
<evidence type="ECO:0000313" key="2">
    <source>
        <dbReference type="Proteomes" id="UP000030641"/>
    </source>
</evidence>
<dbReference type="InParanoid" id="A0A074Z9V7"/>
<dbReference type="GeneID" id="25370406"/>
<dbReference type="HOGENOM" id="CLU_2454354_0_0_1"/>
<dbReference type="RefSeq" id="XP_013344308.1">
    <property type="nucleotide sequence ID" value="XM_013488854.1"/>
</dbReference>
<dbReference type="EMBL" id="KL584758">
    <property type="protein sequence ID" value="KEQ95566.1"/>
    <property type="molecule type" value="Genomic_DNA"/>
</dbReference>
<gene>
    <name evidence="1" type="ORF">AUEXF2481DRAFT_675997</name>
</gene>
<reference evidence="1 2" key="1">
    <citation type="journal article" date="2014" name="BMC Genomics">
        <title>Genome sequencing of four Aureobasidium pullulans varieties: biotechnological potential, stress tolerance, and description of new species.</title>
        <authorList>
            <person name="Gostin Ar C."/>
            <person name="Ohm R.A."/>
            <person name="Kogej T."/>
            <person name="Sonjak S."/>
            <person name="Turk M."/>
            <person name="Zajc J."/>
            <person name="Zalar P."/>
            <person name="Grube M."/>
            <person name="Sun H."/>
            <person name="Han J."/>
            <person name="Sharma A."/>
            <person name="Chiniquy J."/>
            <person name="Ngan C.Y."/>
            <person name="Lipzen A."/>
            <person name="Barry K."/>
            <person name="Grigoriev I.V."/>
            <person name="Gunde-Cimerman N."/>
        </authorList>
    </citation>
    <scope>NUCLEOTIDE SEQUENCE [LARGE SCALE GENOMIC DNA]</scope>
    <source>
        <strain evidence="1 2">EXF-2481</strain>
    </source>
</reference>
<dbReference type="AlphaFoldDB" id="A0A074Z9V7"/>
<accession>A0A074Z9V7</accession>
<dbReference type="Proteomes" id="UP000030641">
    <property type="component" value="Unassembled WGS sequence"/>
</dbReference>
<protein>
    <submittedName>
        <fullName evidence="1">Uncharacterized protein</fullName>
    </submittedName>
</protein>
<evidence type="ECO:0000313" key="1">
    <source>
        <dbReference type="EMBL" id="KEQ95566.1"/>
    </source>
</evidence>